<keyword evidence="5" id="KW-1185">Reference proteome</keyword>
<dbReference type="Proteomes" id="UP001237642">
    <property type="component" value="Unassembled WGS sequence"/>
</dbReference>
<dbReference type="InterPro" id="IPR036430">
    <property type="entry name" value="RNase_T2-like_sf"/>
</dbReference>
<dbReference type="Pfam" id="PF00445">
    <property type="entry name" value="Ribonuclease_T2"/>
    <property type="match status" value="1"/>
</dbReference>
<dbReference type="InterPro" id="IPR001568">
    <property type="entry name" value="RNase_T2-like"/>
</dbReference>
<gene>
    <name evidence="4" type="ORF">POM88_042681</name>
</gene>
<organism evidence="4 5">
    <name type="scientific">Heracleum sosnowskyi</name>
    <dbReference type="NCBI Taxonomy" id="360622"/>
    <lineage>
        <taxon>Eukaryota</taxon>
        <taxon>Viridiplantae</taxon>
        <taxon>Streptophyta</taxon>
        <taxon>Embryophyta</taxon>
        <taxon>Tracheophyta</taxon>
        <taxon>Spermatophyta</taxon>
        <taxon>Magnoliopsida</taxon>
        <taxon>eudicotyledons</taxon>
        <taxon>Gunneridae</taxon>
        <taxon>Pentapetalae</taxon>
        <taxon>asterids</taxon>
        <taxon>campanulids</taxon>
        <taxon>Apiales</taxon>
        <taxon>Apiaceae</taxon>
        <taxon>Apioideae</taxon>
        <taxon>apioid superclade</taxon>
        <taxon>Tordylieae</taxon>
        <taxon>Tordyliinae</taxon>
        <taxon>Heracleum</taxon>
    </lineage>
</organism>
<evidence type="ECO:0000256" key="1">
    <source>
        <dbReference type="ARBA" id="ARBA00007469"/>
    </source>
</evidence>
<dbReference type="GO" id="GO:0033897">
    <property type="term" value="F:ribonuclease T2 activity"/>
    <property type="evidence" value="ECO:0007669"/>
    <property type="project" value="InterPro"/>
</dbReference>
<protein>
    <submittedName>
        <fullName evidence="4">Uncharacterized protein</fullName>
    </submittedName>
</protein>
<dbReference type="GO" id="GO:0003723">
    <property type="term" value="F:RNA binding"/>
    <property type="evidence" value="ECO:0007669"/>
    <property type="project" value="InterPro"/>
</dbReference>
<evidence type="ECO:0000256" key="2">
    <source>
        <dbReference type="RuleBase" id="RU004328"/>
    </source>
</evidence>
<feature type="region of interest" description="Disordered" evidence="3">
    <location>
        <begin position="38"/>
        <end position="70"/>
    </location>
</feature>
<evidence type="ECO:0000313" key="4">
    <source>
        <dbReference type="EMBL" id="KAK1367120.1"/>
    </source>
</evidence>
<dbReference type="Gene3D" id="3.90.730.10">
    <property type="entry name" value="Ribonuclease T2-like"/>
    <property type="match status" value="1"/>
</dbReference>
<comment type="similarity">
    <text evidence="1 2">Belongs to the RNase T2 family.</text>
</comment>
<feature type="compositionally biased region" description="Polar residues" evidence="3">
    <location>
        <begin position="38"/>
        <end position="53"/>
    </location>
</feature>
<reference evidence="4" key="1">
    <citation type="submission" date="2023-02" db="EMBL/GenBank/DDBJ databases">
        <title>Genome of toxic invasive species Heracleum sosnowskyi carries increased number of genes despite the absence of recent whole-genome duplications.</title>
        <authorList>
            <person name="Schelkunov M."/>
            <person name="Shtratnikova V."/>
            <person name="Makarenko M."/>
            <person name="Klepikova A."/>
            <person name="Omelchenko D."/>
            <person name="Novikova G."/>
            <person name="Obukhova E."/>
            <person name="Bogdanov V."/>
            <person name="Penin A."/>
            <person name="Logacheva M."/>
        </authorList>
    </citation>
    <scope>NUCLEOTIDE SEQUENCE</scope>
    <source>
        <strain evidence="4">Hsosn_3</strain>
        <tissue evidence="4">Leaf</tissue>
    </source>
</reference>
<proteinExistence type="inferred from homology"/>
<comment type="caution">
    <text evidence="4">The sequence shown here is derived from an EMBL/GenBank/DDBJ whole genome shotgun (WGS) entry which is preliminary data.</text>
</comment>
<sequence length="348" mass="39748">MFSVLYKHHSGGFLKFLKESQQVQLPSAVKKSCVGMNKQKSSGSTWVDMSPVSSDLHGNESSADQQPPIVSIPPVKKKSTALSDIMNELKRVAKPYPNLAIPKEYHSREYLGQAVPMFECVNTNSSHSGDLNCELRVDVWPVPDYWMIHGIWPCYIHRSGCIVYFGPDKPIVQAMAAGKEQVMKEIYNLPSKMKETLHKIWKSYYSQYLQFKKDAERRDISFWAYEKVVHCWDDVGLPRGEYFNTTAKVGDAVRCTLLRWMVKSDIRPNHFYDSVAWAEGMKDLYDADVHLVMKKDNDINDPEATMITYLQGMSLMMKVDNNAGVSVMDHPLPLSKSVAWQGKFFLLM</sequence>
<dbReference type="EMBL" id="JAUIZM010000009">
    <property type="protein sequence ID" value="KAK1367120.1"/>
    <property type="molecule type" value="Genomic_DNA"/>
</dbReference>
<accession>A0AAD8HJB1</accession>
<reference evidence="4" key="2">
    <citation type="submission" date="2023-05" db="EMBL/GenBank/DDBJ databases">
        <authorList>
            <person name="Schelkunov M.I."/>
        </authorList>
    </citation>
    <scope>NUCLEOTIDE SEQUENCE</scope>
    <source>
        <strain evidence="4">Hsosn_3</strain>
        <tissue evidence="4">Leaf</tissue>
    </source>
</reference>
<name>A0AAD8HJB1_9APIA</name>
<evidence type="ECO:0000256" key="3">
    <source>
        <dbReference type="SAM" id="MobiDB-lite"/>
    </source>
</evidence>
<dbReference type="SUPFAM" id="SSF55895">
    <property type="entry name" value="Ribonuclease Rh-like"/>
    <property type="match status" value="1"/>
</dbReference>
<evidence type="ECO:0000313" key="5">
    <source>
        <dbReference type="Proteomes" id="UP001237642"/>
    </source>
</evidence>
<dbReference type="AlphaFoldDB" id="A0AAD8HJB1"/>